<feature type="compositionally biased region" description="Polar residues" evidence="8">
    <location>
        <begin position="1"/>
        <end position="10"/>
    </location>
</feature>
<dbReference type="EMBL" id="CVQH01021129">
    <property type="protein sequence ID" value="CRK29381.1"/>
    <property type="molecule type" value="Genomic_DNA"/>
</dbReference>
<dbReference type="FunFam" id="1.20.1250.20:FF:000082">
    <property type="entry name" value="MFS multidrug transporter, putative"/>
    <property type="match status" value="1"/>
</dbReference>
<evidence type="ECO:0000256" key="6">
    <source>
        <dbReference type="ARBA" id="ARBA00022989"/>
    </source>
</evidence>
<evidence type="ECO:0000256" key="1">
    <source>
        <dbReference type="ARBA" id="ARBA00004141"/>
    </source>
</evidence>
<dbReference type="Gene3D" id="1.20.1250.20">
    <property type="entry name" value="MFS general substrate transporter like domains"/>
    <property type="match status" value="1"/>
</dbReference>
<evidence type="ECO:0000256" key="4">
    <source>
        <dbReference type="ARBA" id="ARBA00022475"/>
    </source>
</evidence>
<keyword evidence="5 9" id="KW-0812">Transmembrane</keyword>
<organism evidence="11 12">
    <name type="scientific">Verticillium longisporum</name>
    <name type="common">Verticillium dahliae var. longisporum</name>
    <dbReference type="NCBI Taxonomy" id="100787"/>
    <lineage>
        <taxon>Eukaryota</taxon>
        <taxon>Fungi</taxon>
        <taxon>Dikarya</taxon>
        <taxon>Ascomycota</taxon>
        <taxon>Pezizomycotina</taxon>
        <taxon>Sordariomycetes</taxon>
        <taxon>Hypocreomycetidae</taxon>
        <taxon>Glomerellales</taxon>
        <taxon>Plectosphaerellaceae</taxon>
        <taxon>Verticillium</taxon>
    </lineage>
</organism>
<evidence type="ECO:0000256" key="2">
    <source>
        <dbReference type="ARBA" id="ARBA00004236"/>
    </source>
</evidence>
<reference evidence="11 12" key="1">
    <citation type="submission" date="2015-05" db="EMBL/GenBank/DDBJ databases">
        <authorList>
            <person name="Wang D.B."/>
            <person name="Wang M."/>
        </authorList>
    </citation>
    <scope>NUCLEOTIDE SEQUENCE [LARGE SCALE GENOMIC DNA]</scope>
    <source>
        <strain evidence="11">VL1</strain>
    </source>
</reference>
<proteinExistence type="inferred from homology"/>
<feature type="transmembrane region" description="Helical" evidence="9">
    <location>
        <begin position="208"/>
        <end position="233"/>
    </location>
</feature>
<dbReference type="PANTHER" id="PTHR23502:SF74">
    <property type="entry name" value="MAJOR FACILITATOR SUPERFAMILY (MFS) PROFILE DOMAIN-CONTAINING PROTEIN"/>
    <property type="match status" value="1"/>
</dbReference>
<dbReference type="Proteomes" id="UP000044602">
    <property type="component" value="Unassembled WGS sequence"/>
</dbReference>
<keyword evidence="4" id="KW-1003">Cell membrane</keyword>
<feature type="compositionally biased region" description="Low complexity" evidence="8">
    <location>
        <begin position="11"/>
        <end position="24"/>
    </location>
</feature>
<dbReference type="SUPFAM" id="SSF103473">
    <property type="entry name" value="MFS general substrate transporter"/>
    <property type="match status" value="1"/>
</dbReference>
<feature type="transmembrane region" description="Helical" evidence="9">
    <location>
        <begin position="328"/>
        <end position="349"/>
    </location>
</feature>
<evidence type="ECO:0000313" key="12">
    <source>
        <dbReference type="Proteomes" id="UP000044602"/>
    </source>
</evidence>
<dbReference type="PANTHER" id="PTHR23502">
    <property type="entry name" value="MAJOR FACILITATOR SUPERFAMILY"/>
    <property type="match status" value="1"/>
</dbReference>
<feature type="transmembrane region" description="Helical" evidence="9">
    <location>
        <begin position="88"/>
        <end position="106"/>
    </location>
</feature>
<dbReference type="CDD" id="cd17323">
    <property type="entry name" value="MFS_Tpo1_MDR_like"/>
    <property type="match status" value="1"/>
</dbReference>
<feature type="transmembrane region" description="Helical" evidence="9">
    <location>
        <begin position="289"/>
        <end position="308"/>
    </location>
</feature>
<name>A0A0G4M535_VERLO</name>
<dbReference type="InterPro" id="IPR036259">
    <property type="entry name" value="MFS_trans_sf"/>
</dbReference>
<feature type="region of interest" description="Disordered" evidence="8">
    <location>
        <begin position="505"/>
        <end position="527"/>
    </location>
</feature>
<comment type="similarity">
    <text evidence="3">Belongs to the major facilitator superfamily.</text>
</comment>
<sequence>MTMTMSLNTGSSTSEESVSTSVRRAPPRPKIQELPEGMDPTKFSTLKKLHVVFVGTWFTANSAIGSSLPSGAVRWIADDFSVTNPTHLVLLNSLFLVGYSVGPLFFGPMSEYAGRSRVLLAAYVGYCIFTLACAVAPSYPALLVFRLLGGMNAACTNAVVGGLFADIYDEPIQRGRVLAYFMTATTIGPPLGPIISGFASTIDWRLTFWIGLALLGIGLPALITLPETYVPVIRHRLKQKARKAERASQAEKASRDDPDMPALTKTETLSGNIQVIFARPFTMMVREPVVLFSSLYMALVYSILYLFFQAYPIIFQGVYDMEPGFVGLAFLPVLGGSAAALAVFMWFSAYHAAALRRGASWTRQDEYRRLPLACIGGPALSLSLFWLGWSSRATVHPAVPMMSGFLFGAGYLLIFMAMLNYLTDAYRQFSASAHTAASTTRSVCAVCLPLATRPMYARLGIAWACSLLGLVALAMAVIPFVFIRCGRSIRERSPFCQQVLALERPADDTDEEEARGEELRRPGTLNA</sequence>
<dbReference type="GO" id="GO:0022857">
    <property type="term" value="F:transmembrane transporter activity"/>
    <property type="evidence" value="ECO:0007669"/>
    <property type="project" value="InterPro"/>
</dbReference>
<dbReference type="AlphaFoldDB" id="A0A0G4M535"/>
<evidence type="ECO:0000313" key="11">
    <source>
        <dbReference type="EMBL" id="CRK29381.1"/>
    </source>
</evidence>
<feature type="compositionally biased region" description="Basic and acidic residues" evidence="8">
    <location>
        <begin position="242"/>
        <end position="258"/>
    </location>
</feature>
<keyword evidence="12" id="KW-1185">Reference proteome</keyword>
<dbReference type="InterPro" id="IPR011701">
    <property type="entry name" value="MFS"/>
</dbReference>
<dbReference type="GO" id="GO:0005886">
    <property type="term" value="C:plasma membrane"/>
    <property type="evidence" value="ECO:0007669"/>
    <property type="project" value="UniProtKB-SubCell"/>
</dbReference>
<feature type="region of interest" description="Disordered" evidence="8">
    <location>
        <begin position="1"/>
        <end position="39"/>
    </location>
</feature>
<keyword evidence="6 9" id="KW-1133">Transmembrane helix</keyword>
<dbReference type="PROSITE" id="PS50850">
    <property type="entry name" value="MFS"/>
    <property type="match status" value="1"/>
</dbReference>
<evidence type="ECO:0000256" key="9">
    <source>
        <dbReference type="SAM" id="Phobius"/>
    </source>
</evidence>
<feature type="transmembrane region" description="Helical" evidence="9">
    <location>
        <begin position="49"/>
        <end position="68"/>
    </location>
</feature>
<feature type="domain" description="Major facilitator superfamily (MFS) profile" evidence="10">
    <location>
        <begin position="48"/>
        <end position="487"/>
    </location>
</feature>
<feature type="transmembrane region" description="Helical" evidence="9">
    <location>
        <begin position="401"/>
        <end position="422"/>
    </location>
</feature>
<dbReference type="Pfam" id="PF07690">
    <property type="entry name" value="MFS_1"/>
    <property type="match status" value="1"/>
</dbReference>
<comment type="subcellular location">
    <subcellularLocation>
        <location evidence="2">Cell membrane</location>
    </subcellularLocation>
    <subcellularLocation>
        <location evidence="1">Membrane</location>
        <topology evidence="1">Multi-pass membrane protein</topology>
    </subcellularLocation>
</comment>
<feature type="transmembrane region" description="Helical" evidence="9">
    <location>
        <begin position="370"/>
        <end position="389"/>
    </location>
</feature>
<feature type="region of interest" description="Disordered" evidence="8">
    <location>
        <begin position="241"/>
        <end position="263"/>
    </location>
</feature>
<feature type="transmembrane region" description="Helical" evidence="9">
    <location>
        <begin position="118"/>
        <end position="137"/>
    </location>
</feature>
<feature type="transmembrane region" description="Helical" evidence="9">
    <location>
        <begin position="143"/>
        <end position="165"/>
    </location>
</feature>
<evidence type="ECO:0000256" key="5">
    <source>
        <dbReference type="ARBA" id="ARBA00022692"/>
    </source>
</evidence>
<feature type="transmembrane region" description="Helical" evidence="9">
    <location>
        <begin position="177"/>
        <end position="202"/>
    </location>
</feature>
<keyword evidence="7 9" id="KW-0472">Membrane</keyword>
<feature type="transmembrane region" description="Helical" evidence="9">
    <location>
        <begin position="461"/>
        <end position="483"/>
    </location>
</feature>
<accession>A0A0G4M535</accession>
<evidence type="ECO:0000256" key="3">
    <source>
        <dbReference type="ARBA" id="ARBA00008335"/>
    </source>
</evidence>
<dbReference type="STRING" id="100787.A0A0G4M535"/>
<gene>
    <name evidence="11" type="ORF">BN1708_015581</name>
</gene>
<protein>
    <recommendedName>
        <fullName evidence="10">Major facilitator superfamily (MFS) profile domain-containing protein</fullName>
    </recommendedName>
</protein>
<evidence type="ECO:0000256" key="7">
    <source>
        <dbReference type="ARBA" id="ARBA00023136"/>
    </source>
</evidence>
<evidence type="ECO:0000256" key="8">
    <source>
        <dbReference type="SAM" id="MobiDB-lite"/>
    </source>
</evidence>
<evidence type="ECO:0000259" key="10">
    <source>
        <dbReference type="PROSITE" id="PS50850"/>
    </source>
</evidence>
<dbReference type="InterPro" id="IPR020846">
    <property type="entry name" value="MFS_dom"/>
</dbReference>